<dbReference type="Proteomes" id="UP001480082">
    <property type="component" value="Unassembled WGS sequence"/>
</dbReference>
<sequence>MSAPVPGWTAQDIVAHLHSIGTEEIRAGMGRFGINTATALGVANADLRPLARKLKRNHERSLALWDSGVREARLMAAFTGEPKKITIEECRRWAGDFDSWEIVDTVSDLFVDTLFWRQLVEEFAADEREFVRRTAFAMLAWASVHLKKEPDATFLSYLPLVEAHSRDERNFVRKAVNWALRQIGKRSVGLHGPALALAQELANSANRTARWIGKDAVRTFACQNPRTPRRQKDLTGRGLPRPVLADR</sequence>
<organism evidence="1 2">
    <name type="scientific">Mesorhizobium australicum</name>
    <dbReference type="NCBI Taxonomy" id="536018"/>
    <lineage>
        <taxon>Bacteria</taxon>
        <taxon>Pseudomonadati</taxon>
        <taxon>Pseudomonadota</taxon>
        <taxon>Alphaproteobacteria</taxon>
        <taxon>Hyphomicrobiales</taxon>
        <taxon>Phyllobacteriaceae</taxon>
        <taxon>Mesorhizobium</taxon>
    </lineage>
</organism>
<proteinExistence type="predicted"/>
<dbReference type="EMBL" id="JAMYRI010000002">
    <property type="protein sequence ID" value="MER9283053.1"/>
    <property type="molecule type" value="Genomic_DNA"/>
</dbReference>
<evidence type="ECO:0000313" key="2">
    <source>
        <dbReference type="Proteomes" id="UP001480082"/>
    </source>
</evidence>
<keyword evidence="2" id="KW-1185">Reference proteome</keyword>
<gene>
    <name evidence="1" type="ORF">NKI81_03620</name>
</gene>
<name>A0ACC6STJ9_9HYPH</name>
<reference evidence="1 2" key="1">
    <citation type="journal article" date="2024" name="Proc. Natl. Acad. Sci. U.S.A.">
        <title>The evolutionary genomics of adaptation to stress in wild rhizobium bacteria.</title>
        <authorList>
            <person name="Kehlet-Delgado H."/>
            <person name="Montoya A.P."/>
            <person name="Jensen K.T."/>
            <person name="Wendlandt C.E."/>
            <person name="Dexheimer C."/>
            <person name="Roberts M."/>
            <person name="Torres Martinez L."/>
            <person name="Friesen M.L."/>
            <person name="Griffitts J.S."/>
            <person name="Porter S.S."/>
        </authorList>
    </citation>
    <scope>NUCLEOTIDE SEQUENCE [LARGE SCALE GENOMIC DNA]</scope>
    <source>
        <strain evidence="1 2">M0468</strain>
    </source>
</reference>
<accession>A0ACC6STJ9</accession>
<protein>
    <submittedName>
        <fullName evidence="1">DNA alkylation repair protein</fullName>
    </submittedName>
</protein>
<comment type="caution">
    <text evidence="1">The sequence shown here is derived from an EMBL/GenBank/DDBJ whole genome shotgun (WGS) entry which is preliminary data.</text>
</comment>
<evidence type="ECO:0000313" key="1">
    <source>
        <dbReference type="EMBL" id="MER9283053.1"/>
    </source>
</evidence>